<evidence type="ECO:0000313" key="1">
    <source>
        <dbReference type="EMBL" id="MDN3611039.1"/>
    </source>
</evidence>
<accession>A0ABT8BXA9</accession>
<comment type="caution">
    <text evidence="1">The sequence shown here is derived from an EMBL/GenBank/DDBJ whole genome shotgun (WGS) entry which is preliminary data.</text>
</comment>
<keyword evidence="2" id="KW-1185">Reference proteome</keyword>
<proteinExistence type="predicted"/>
<dbReference type="EMBL" id="JAUFQC010000007">
    <property type="protein sequence ID" value="MDN3611039.1"/>
    <property type="molecule type" value="Genomic_DNA"/>
</dbReference>
<name>A0ABT8BXA9_9VIBR</name>
<evidence type="ECO:0000313" key="2">
    <source>
        <dbReference type="Proteomes" id="UP001238540"/>
    </source>
</evidence>
<sequence length="64" mass="7269">MDTKRDAIESTFDAASLSGVCRSYPVLSVWQGSGHQQNLVRRQRTLVRRSAKALKEPVQWVLLQ</sequence>
<dbReference type="Proteomes" id="UP001238540">
    <property type="component" value="Unassembled WGS sequence"/>
</dbReference>
<gene>
    <name evidence="1" type="ORF">QWZ16_15295</name>
</gene>
<organism evidence="1 2">
    <name type="scientific">Vibrio ostreicida</name>
    <dbReference type="NCBI Taxonomy" id="526588"/>
    <lineage>
        <taxon>Bacteria</taxon>
        <taxon>Pseudomonadati</taxon>
        <taxon>Pseudomonadota</taxon>
        <taxon>Gammaproteobacteria</taxon>
        <taxon>Vibrionales</taxon>
        <taxon>Vibrionaceae</taxon>
        <taxon>Vibrio</taxon>
    </lineage>
</organism>
<evidence type="ECO:0008006" key="3">
    <source>
        <dbReference type="Google" id="ProtNLM"/>
    </source>
</evidence>
<protein>
    <recommendedName>
        <fullName evidence="3">Transposase</fullName>
    </recommendedName>
</protein>
<reference evidence="2" key="1">
    <citation type="journal article" date="2019" name="Int. J. Syst. Evol. Microbiol.">
        <title>The Global Catalogue of Microorganisms (GCM) 10K type strain sequencing project: providing services to taxonomists for standard genome sequencing and annotation.</title>
        <authorList>
            <consortium name="The Broad Institute Genomics Platform"/>
            <consortium name="The Broad Institute Genome Sequencing Center for Infectious Disease"/>
            <person name="Wu L."/>
            <person name="Ma J."/>
        </authorList>
    </citation>
    <scope>NUCLEOTIDE SEQUENCE [LARGE SCALE GENOMIC DNA]</scope>
    <source>
        <strain evidence="2">CECT 7398</strain>
    </source>
</reference>